<dbReference type="EMBL" id="JAOTPV010000017">
    <property type="protein sequence ID" value="KAJ4473782.1"/>
    <property type="molecule type" value="Genomic_DNA"/>
</dbReference>
<dbReference type="Gene3D" id="2.10.110.10">
    <property type="entry name" value="Cysteine Rich Protein"/>
    <property type="match status" value="1"/>
</dbReference>
<evidence type="ECO:0000313" key="2">
    <source>
        <dbReference type="EMBL" id="KAJ4473782.1"/>
    </source>
</evidence>
<dbReference type="PANTHER" id="PTHR24215:SF10">
    <property type="entry name" value="RHO-GTPASE-ACTIVATING PROTEIN LRG1"/>
    <property type="match status" value="1"/>
</dbReference>
<dbReference type="PANTHER" id="PTHR24215">
    <property type="entry name" value="RHO-GTPASE-ACTIVATING PROTEIN LRG1"/>
    <property type="match status" value="1"/>
</dbReference>
<organism evidence="2 3">
    <name type="scientific">Lentinula aciculospora</name>
    <dbReference type="NCBI Taxonomy" id="153920"/>
    <lineage>
        <taxon>Eukaryota</taxon>
        <taxon>Fungi</taxon>
        <taxon>Dikarya</taxon>
        <taxon>Basidiomycota</taxon>
        <taxon>Agaricomycotina</taxon>
        <taxon>Agaricomycetes</taxon>
        <taxon>Agaricomycetidae</taxon>
        <taxon>Agaricales</taxon>
        <taxon>Marasmiineae</taxon>
        <taxon>Omphalotaceae</taxon>
        <taxon>Lentinula</taxon>
    </lineage>
</organism>
<accession>A0A9W9A3P9</accession>
<dbReference type="OrthoDB" id="3042806at2759"/>
<dbReference type="GO" id="GO:0005737">
    <property type="term" value="C:cytoplasm"/>
    <property type="evidence" value="ECO:0007669"/>
    <property type="project" value="TreeGrafter"/>
</dbReference>
<comment type="caution">
    <text evidence="2">The sequence shown here is derived from an EMBL/GenBank/DDBJ whole genome shotgun (WGS) entry which is preliminary data.</text>
</comment>
<evidence type="ECO:0000313" key="3">
    <source>
        <dbReference type="Proteomes" id="UP001150266"/>
    </source>
</evidence>
<name>A0A9W9A3P9_9AGAR</name>
<dbReference type="GO" id="GO:0030036">
    <property type="term" value="P:actin cytoskeleton organization"/>
    <property type="evidence" value="ECO:0007669"/>
    <property type="project" value="TreeGrafter"/>
</dbReference>
<keyword evidence="3" id="KW-1185">Reference proteome</keyword>
<reference evidence="2" key="1">
    <citation type="submission" date="2022-08" db="EMBL/GenBank/DDBJ databases">
        <title>A Global Phylogenomic Analysis of the Shiitake Genus Lentinula.</title>
        <authorList>
            <consortium name="DOE Joint Genome Institute"/>
            <person name="Sierra-Patev S."/>
            <person name="Min B."/>
            <person name="Naranjo-Ortiz M."/>
            <person name="Looney B."/>
            <person name="Konkel Z."/>
            <person name="Slot J.C."/>
            <person name="Sakamoto Y."/>
            <person name="Steenwyk J.L."/>
            <person name="Rokas A."/>
            <person name="Carro J."/>
            <person name="Camarero S."/>
            <person name="Ferreira P."/>
            <person name="Molpeceres G."/>
            <person name="Ruiz-Duenas F.J."/>
            <person name="Serrano A."/>
            <person name="Henrissat B."/>
            <person name="Drula E."/>
            <person name="Hughes K.W."/>
            <person name="Mata J.L."/>
            <person name="Ishikawa N.K."/>
            <person name="Vargas-Isla R."/>
            <person name="Ushijima S."/>
            <person name="Smith C.A."/>
            <person name="Ahrendt S."/>
            <person name="Andreopoulos W."/>
            <person name="He G."/>
            <person name="Labutti K."/>
            <person name="Lipzen A."/>
            <person name="Ng V."/>
            <person name="Riley R."/>
            <person name="Sandor L."/>
            <person name="Barry K."/>
            <person name="Martinez A.T."/>
            <person name="Xiao Y."/>
            <person name="Gibbons J.G."/>
            <person name="Terashima K."/>
            <person name="Grigoriev I.V."/>
            <person name="Hibbett D.S."/>
        </authorList>
    </citation>
    <scope>NUCLEOTIDE SEQUENCE</scope>
    <source>
        <strain evidence="2">JLM2183</strain>
    </source>
</reference>
<gene>
    <name evidence="2" type="ORF">J3R30DRAFT_3707750</name>
</gene>
<evidence type="ECO:0000256" key="1">
    <source>
        <dbReference type="ARBA" id="ARBA00022737"/>
    </source>
</evidence>
<sequence length="440" mass="49220">MSGHHDKDVRFASKCAGCSASILNGFVETERNECWHPECYKIHRAWDIGLATRVPADLEVIFEELAYAGHEQVQNERTVHRIWTVLSAFENSLAECILNIRKAMNDERYLDAVQMAGKLILRIEVLFATTGDLDFHFSTMHPQRMSYIDGARKICRRIVDLFAVVSPIQGTVFPSPDISGFSKGLAQDLKAFVRIAISSALELNHETKGYALEEFLNKLSVEAVNTSARKIIDNQYTARVNADPSIQGVISPEIAAESLFNGEFTRSSNADLTLPTDLCVKCGKVVEEECVRLGTYRRWHAKCIECIECGKTAVVTPSSMDSQRNLANVHLFVYELNSDESKDTVFNAPIVILCTDHAHAGCCRGFKTVQVLEQYTFLLNVALRRLYVSLRRKSTEVSVGNFNRDQDPPRHFGNALSFLSGSPITRGSGLIFSIHVVPRR</sequence>
<dbReference type="Proteomes" id="UP001150266">
    <property type="component" value="Unassembled WGS sequence"/>
</dbReference>
<protein>
    <recommendedName>
        <fullName evidence="4">LIM zinc-binding domain-containing protein</fullName>
    </recommendedName>
</protein>
<evidence type="ECO:0008006" key="4">
    <source>
        <dbReference type="Google" id="ProtNLM"/>
    </source>
</evidence>
<keyword evidence="1" id="KW-0677">Repeat</keyword>
<dbReference type="AlphaFoldDB" id="A0A9W9A3P9"/>
<proteinExistence type="predicted"/>